<protein>
    <recommendedName>
        <fullName evidence="4">Conidiation-specific protein</fullName>
    </recommendedName>
</protein>
<dbReference type="GeneID" id="87970919"/>
<organism evidence="2 3">
    <name type="scientific">Podospora pseudoanserina</name>
    <dbReference type="NCBI Taxonomy" id="2609844"/>
    <lineage>
        <taxon>Eukaryota</taxon>
        <taxon>Fungi</taxon>
        <taxon>Dikarya</taxon>
        <taxon>Ascomycota</taxon>
        <taxon>Pezizomycotina</taxon>
        <taxon>Sordariomycetes</taxon>
        <taxon>Sordariomycetidae</taxon>
        <taxon>Sordariales</taxon>
        <taxon>Podosporaceae</taxon>
        <taxon>Podospora</taxon>
    </lineage>
</organism>
<evidence type="ECO:0000256" key="1">
    <source>
        <dbReference type="SAM" id="Phobius"/>
    </source>
</evidence>
<gene>
    <name evidence="2" type="ORF">QC764_703985</name>
</gene>
<reference evidence="2 3" key="1">
    <citation type="journal article" date="2023" name="bioRxiv">
        <title>High-quality genome assemblies of four members of thePodospora anserinaspecies complex.</title>
        <authorList>
            <person name="Ament-Velasquez S.L."/>
            <person name="Vogan A.A."/>
            <person name="Wallerman O."/>
            <person name="Hartmann F."/>
            <person name="Gautier V."/>
            <person name="Silar P."/>
            <person name="Giraud T."/>
            <person name="Johannesson H."/>
        </authorList>
    </citation>
    <scope>NUCLEOTIDE SEQUENCE [LARGE SCALE GENOMIC DNA]</scope>
    <source>
        <strain evidence="2 3">CBS 124.78</strain>
    </source>
</reference>
<accession>A0ABR0HJ94</accession>
<dbReference type="RefSeq" id="XP_062795883.1">
    <property type="nucleotide sequence ID" value="XM_062950054.1"/>
</dbReference>
<dbReference type="EMBL" id="JAFFHC010000008">
    <property type="protein sequence ID" value="KAK4667868.1"/>
    <property type="molecule type" value="Genomic_DNA"/>
</dbReference>
<evidence type="ECO:0008006" key="4">
    <source>
        <dbReference type="Google" id="ProtNLM"/>
    </source>
</evidence>
<keyword evidence="1" id="KW-0812">Transmembrane</keyword>
<sequence>MIRGFLDSQPHTLKCMRQVGFLLLSFFFCVPAFFWLGRLEKRKPLPLFRASQLGSNIKIAHTLFTMRASLLCSALLAAIAFPLIGNSLAIPASSHSFKNQLEGRDDLEKRDELDKPPIYPPFSEDTQNMHLRFDYPRMHWRSRPWEEGYYPIHCVHEAQFNNLWILDFQVRDVWFEDCGVPWTVCRHKDAKEKWYSIFDTLSQVPVGMRQYVANLVILPGPIDGGWGSTIQAAAYTRGSVLVFSPTYFKLGVLFHEITHIMDMVALAPFLESQGFPEGTPFSRTKYWKYAYGNDTAVPTPYSRASWQEDFADAGRWAMSDISRYRGLREYSKGWEACRTQIRAFQWWMMPMIFPKKGICTGKVEGGYAVKVVVVEGQNPLVSLFQPGPESREEGRKRPNTKVAGSGVAPIVLPAGAANMFFAYHGT</sequence>
<name>A0ABR0HJ94_9PEZI</name>
<keyword evidence="1" id="KW-0472">Membrane</keyword>
<keyword evidence="3" id="KW-1185">Reference proteome</keyword>
<keyword evidence="1" id="KW-1133">Transmembrane helix</keyword>
<comment type="caution">
    <text evidence="2">The sequence shown here is derived from an EMBL/GenBank/DDBJ whole genome shotgun (WGS) entry which is preliminary data.</text>
</comment>
<proteinExistence type="predicted"/>
<dbReference type="Proteomes" id="UP001323617">
    <property type="component" value="Unassembled WGS sequence"/>
</dbReference>
<evidence type="ECO:0000313" key="2">
    <source>
        <dbReference type="EMBL" id="KAK4667868.1"/>
    </source>
</evidence>
<feature type="transmembrane region" description="Helical" evidence="1">
    <location>
        <begin position="59"/>
        <end position="84"/>
    </location>
</feature>
<evidence type="ECO:0000313" key="3">
    <source>
        <dbReference type="Proteomes" id="UP001323617"/>
    </source>
</evidence>
<feature type="transmembrane region" description="Helical" evidence="1">
    <location>
        <begin position="20"/>
        <end position="39"/>
    </location>
</feature>